<comment type="caution">
    <text evidence="2">The sequence shown here is derived from an EMBL/GenBank/DDBJ whole genome shotgun (WGS) entry which is preliminary data.</text>
</comment>
<dbReference type="EMBL" id="RAWG01000082">
    <property type="protein sequence ID" value="RKH42663.1"/>
    <property type="molecule type" value="Genomic_DNA"/>
</dbReference>
<dbReference type="InterPro" id="IPR000261">
    <property type="entry name" value="EH_dom"/>
</dbReference>
<reference evidence="3" key="1">
    <citation type="submission" date="2018-09" db="EMBL/GenBank/DDBJ databases">
        <authorList>
            <person name="Livingstone P.G."/>
            <person name="Whitworth D.E."/>
        </authorList>
    </citation>
    <scope>NUCLEOTIDE SEQUENCE [LARGE SCALE GENOMIC DNA]</scope>
    <source>
        <strain evidence="3">CA040B</strain>
    </source>
</reference>
<proteinExistence type="predicted"/>
<dbReference type="AlphaFoldDB" id="A0A3A8NF82"/>
<protein>
    <recommendedName>
        <fullName evidence="1">EH domain-containing protein</fullName>
    </recommendedName>
</protein>
<keyword evidence="3" id="KW-1185">Reference proteome</keyword>
<feature type="domain" description="EH" evidence="1">
    <location>
        <begin position="429"/>
        <end position="476"/>
    </location>
</feature>
<sequence>MFTLDLKKFSLKFELVTVGDLDDVLQPYLDVTPRADDLFASFRLAIQAAVAIDQNKHGGADRGLIQAAWNRINTWAGVDAPKDTADHPLPGFGVKTLKAPKKAVPTTAPKKTYDVRLKQAVEEWITTMKKVCLASGADVTSIDWTTAGENLLALTDWRDEDGFVTHALEEVGRVDSSRVSKALTQLRQGPGLSNLLKKIAMEVEPGKEQIASGNVYGAFSEVVDLFFSLVRSVDLPSSRISAPSKNKVFTLDKVPLGGRIDVGALKEQDVDRTEILEGIKYYVEVKADVHTAVQKHSPGQQKDSGETVQFRRVTDTEVSDDEKFGTAQQLLRILAVVKHREGKVSTKPSALDIMERRPAVSILKSAAWLELFTSGTARVYVRLGFHLFMGDVRFTPQEMDKVATLVNQGMIPWCEKEASRSWSALAYREISHYRKLFFKTFETKFPPPGDWKQKLVLPEEGLVQEGLEELWGLVIS</sequence>
<dbReference type="RefSeq" id="WP_120625988.1">
    <property type="nucleotide sequence ID" value="NZ_RAWG01000082.1"/>
</dbReference>
<dbReference type="PROSITE" id="PS50031">
    <property type="entry name" value="EH"/>
    <property type="match status" value="1"/>
</dbReference>
<gene>
    <name evidence="2" type="ORF">D7X12_15155</name>
</gene>
<accession>A0A3A8NF82</accession>
<name>A0A3A8NF82_9BACT</name>
<organism evidence="2 3">
    <name type="scientific">Corallococcus sicarius</name>
    <dbReference type="NCBI Taxonomy" id="2316726"/>
    <lineage>
        <taxon>Bacteria</taxon>
        <taxon>Pseudomonadati</taxon>
        <taxon>Myxococcota</taxon>
        <taxon>Myxococcia</taxon>
        <taxon>Myxococcales</taxon>
        <taxon>Cystobacterineae</taxon>
        <taxon>Myxococcaceae</taxon>
        <taxon>Corallococcus</taxon>
    </lineage>
</organism>
<evidence type="ECO:0000313" key="3">
    <source>
        <dbReference type="Proteomes" id="UP000273405"/>
    </source>
</evidence>
<evidence type="ECO:0000313" key="2">
    <source>
        <dbReference type="EMBL" id="RKH42663.1"/>
    </source>
</evidence>
<dbReference type="Proteomes" id="UP000273405">
    <property type="component" value="Unassembled WGS sequence"/>
</dbReference>
<evidence type="ECO:0000259" key="1">
    <source>
        <dbReference type="PROSITE" id="PS50031"/>
    </source>
</evidence>